<keyword evidence="5" id="KW-0808">Transferase</keyword>
<dbReference type="InterPro" id="IPR040982">
    <property type="entry name" value="DNA_pol3_finger"/>
</dbReference>
<dbReference type="InterPro" id="IPR011708">
    <property type="entry name" value="DNA_pol3_alpha_NTPase_dom"/>
</dbReference>
<dbReference type="GO" id="GO:0003676">
    <property type="term" value="F:nucleic acid binding"/>
    <property type="evidence" value="ECO:0007669"/>
    <property type="project" value="InterPro"/>
</dbReference>
<dbReference type="InterPro" id="IPR029460">
    <property type="entry name" value="DNAPol_HHH"/>
</dbReference>
<dbReference type="InterPro" id="IPR004805">
    <property type="entry name" value="DnaE2/DnaE/PolC"/>
</dbReference>
<evidence type="ECO:0000313" key="12">
    <source>
        <dbReference type="Proteomes" id="UP000612362"/>
    </source>
</evidence>
<dbReference type="GO" id="GO:0003887">
    <property type="term" value="F:DNA-directed DNA polymerase activity"/>
    <property type="evidence" value="ECO:0007669"/>
    <property type="project" value="UniProtKB-KW"/>
</dbReference>
<feature type="domain" description="Polymerase/histidinol phosphatase N-terminal" evidence="10">
    <location>
        <begin position="8"/>
        <end position="75"/>
    </location>
</feature>
<dbReference type="Pfam" id="PF17657">
    <property type="entry name" value="DNA_pol3_finger"/>
    <property type="match status" value="1"/>
</dbReference>
<dbReference type="SUPFAM" id="SSF89550">
    <property type="entry name" value="PHP domain-like"/>
    <property type="match status" value="1"/>
</dbReference>
<dbReference type="InterPro" id="IPR012340">
    <property type="entry name" value="NA-bd_OB-fold"/>
</dbReference>
<dbReference type="Gene3D" id="1.10.150.870">
    <property type="match status" value="1"/>
</dbReference>
<comment type="catalytic activity">
    <reaction evidence="9">
        <text>DNA(n) + a 2'-deoxyribonucleoside 5'-triphosphate = DNA(n+1) + diphosphate</text>
        <dbReference type="Rhea" id="RHEA:22508"/>
        <dbReference type="Rhea" id="RHEA-COMP:17339"/>
        <dbReference type="Rhea" id="RHEA-COMP:17340"/>
        <dbReference type="ChEBI" id="CHEBI:33019"/>
        <dbReference type="ChEBI" id="CHEBI:61560"/>
        <dbReference type="ChEBI" id="CHEBI:173112"/>
        <dbReference type="EC" id="2.7.7.7"/>
    </reaction>
</comment>
<organism evidence="11 12">
    <name type="scientific">Ktedonospora formicarum</name>
    <dbReference type="NCBI Taxonomy" id="2778364"/>
    <lineage>
        <taxon>Bacteria</taxon>
        <taxon>Bacillati</taxon>
        <taxon>Chloroflexota</taxon>
        <taxon>Ktedonobacteria</taxon>
        <taxon>Ktedonobacterales</taxon>
        <taxon>Ktedonobacteraceae</taxon>
        <taxon>Ktedonospora</taxon>
    </lineage>
</organism>
<evidence type="ECO:0000256" key="1">
    <source>
        <dbReference type="ARBA" id="ARBA00004496"/>
    </source>
</evidence>
<comment type="similarity">
    <text evidence="2">Belongs to the DNA polymerase type-C family. DnaE subfamily.</text>
</comment>
<dbReference type="Pfam" id="PF01336">
    <property type="entry name" value="tRNA_anti-codon"/>
    <property type="match status" value="1"/>
</dbReference>
<protein>
    <recommendedName>
        <fullName evidence="4">DNA polymerase III subunit alpha</fullName>
        <ecNumber evidence="3">2.7.7.7</ecNumber>
    </recommendedName>
</protein>
<keyword evidence="12" id="KW-1185">Reference proteome</keyword>
<evidence type="ECO:0000313" key="11">
    <source>
        <dbReference type="EMBL" id="GHO49438.1"/>
    </source>
</evidence>
<dbReference type="GO" id="GO:0006260">
    <property type="term" value="P:DNA replication"/>
    <property type="evidence" value="ECO:0007669"/>
    <property type="project" value="UniProtKB-KW"/>
</dbReference>
<evidence type="ECO:0000256" key="8">
    <source>
        <dbReference type="ARBA" id="ARBA00022932"/>
    </source>
</evidence>
<dbReference type="EC" id="2.7.7.7" evidence="3"/>
<keyword evidence="6" id="KW-0548">Nucleotidyltransferase</keyword>
<comment type="subcellular location">
    <subcellularLocation>
        <location evidence="1">Cytoplasm</location>
    </subcellularLocation>
</comment>
<dbReference type="CDD" id="cd12113">
    <property type="entry name" value="PHP_PolIIIA_DnaE3"/>
    <property type="match status" value="1"/>
</dbReference>
<dbReference type="Pfam" id="PF02811">
    <property type="entry name" value="PHP"/>
    <property type="match status" value="1"/>
</dbReference>
<dbReference type="InterPro" id="IPR004013">
    <property type="entry name" value="PHP_dom"/>
</dbReference>
<dbReference type="Pfam" id="PF14579">
    <property type="entry name" value="HHH_6"/>
    <property type="match status" value="1"/>
</dbReference>
<comment type="caution">
    <text evidence="11">The sequence shown here is derived from an EMBL/GenBank/DDBJ whole genome shotgun (WGS) entry which is preliminary data.</text>
</comment>
<evidence type="ECO:0000256" key="9">
    <source>
        <dbReference type="ARBA" id="ARBA00049244"/>
    </source>
</evidence>
<dbReference type="Gene3D" id="2.40.50.140">
    <property type="entry name" value="Nucleic acid-binding proteins"/>
    <property type="match status" value="1"/>
</dbReference>
<dbReference type="InterPro" id="IPR003141">
    <property type="entry name" value="Pol/His_phosphatase_N"/>
</dbReference>
<dbReference type="EMBL" id="BNJF01000005">
    <property type="protein sequence ID" value="GHO49438.1"/>
    <property type="molecule type" value="Genomic_DNA"/>
</dbReference>
<evidence type="ECO:0000256" key="2">
    <source>
        <dbReference type="ARBA" id="ARBA00009496"/>
    </source>
</evidence>
<dbReference type="InterPro" id="IPR041931">
    <property type="entry name" value="DNA_pol3_alpha_thumb_dom"/>
</dbReference>
<evidence type="ECO:0000256" key="7">
    <source>
        <dbReference type="ARBA" id="ARBA00022705"/>
    </source>
</evidence>
<evidence type="ECO:0000256" key="4">
    <source>
        <dbReference type="ARBA" id="ARBA00019114"/>
    </source>
</evidence>
<dbReference type="GO" id="GO:0008408">
    <property type="term" value="F:3'-5' exonuclease activity"/>
    <property type="evidence" value="ECO:0007669"/>
    <property type="project" value="InterPro"/>
</dbReference>
<dbReference type="SMART" id="SM00481">
    <property type="entry name" value="POLIIIAc"/>
    <property type="match status" value="1"/>
</dbReference>
<name>A0A8J3MX71_9CHLR</name>
<dbReference type="CDD" id="cd04485">
    <property type="entry name" value="DnaE_OBF"/>
    <property type="match status" value="1"/>
</dbReference>
<dbReference type="Gene3D" id="1.10.10.1600">
    <property type="entry name" value="Bacterial DNA polymerase III alpha subunit, thumb domain"/>
    <property type="match status" value="1"/>
</dbReference>
<evidence type="ECO:0000256" key="5">
    <source>
        <dbReference type="ARBA" id="ARBA00022679"/>
    </source>
</evidence>
<keyword evidence="7" id="KW-0235">DNA replication</keyword>
<dbReference type="Gene3D" id="3.20.20.140">
    <property type="entry name" value="Metal-dependent hydrolases"/>
    <property type="match status" value="1"/>
</dbReference>
<evidence type="ECO:0000259" key="10">
    <source>
        <dbReference type="SMART" id="SM00481"/>
    </source>
</evidence>
<sequence length="1173" mass="132190">MQNFTDFAHLHVHTEYSLLDGFSRIKTLIKQAKELGMKHLAITDHGAMYGALEFYKACKAADVRPVLGVEAYLTEDMNVKMKKRGQRDYTHLLLMAKNNTGYRNLMKMMTLANTDGMYANHARIDKNVLSQYSEGIIATSSCLGGEIPQLLLEGKEEEAKNAIRWYQGLLGRENYYLEIQEHHGKEKDGTPSPQNKLNHILYGLSKELEVPMIVTNDLHYVHDNDAHAHEVLLCVQTGSALSDPNRFQFDSDEYFLRSPQQMLDLFPELREGLLNTVRLAEQCEVDPLSYKARLPSVDIPPQFSTPDEYLYAQCLDGVRYRFGELTEPIKRQLDYEMSIIIQKGFVPYFLVVADYVKWAREHGIRCLARGSAAGSVVAYTLGITNVDPLRYQLLFERFLNPERDDMPDIDMDFPDDRREEVIRYLGEKYGHECVAQMVTFNTMAAKQSVKDVARSMGRQDLGDRISRLIPTGPKITLQGSLNDVRELNDLYGHDGEAKELLDMALKLEGSVRSTGVHAAGVLVANEALVNFVPLQKREGRISTQYEHAHLEEIGLIKYDILGLANLTILDNAVKFIKESRGEDINLEKLPLDPTGDPELDLKRKKAFDLLAAGETTGVFQLESAKMREYIKQLRPTCIEDITAMVALYRPGPMDSIPEFVDAKHGRKKVTYLDPRLSQWLEESYGVIVYQDQVLLIAVNLAGFSWGKVNKFRKALSKKIMHEVEGYKGDFLKGCVKNGVKQEVAETLFEQILPFGGYGFNKAHAASYAVVSFYTAYLKANYTAEYMAATMTAEAADAKKIANAIAECKRMRVDVLGPDVNKSGKGFVIEDDNVRFGLLAIKGIGDGPIDAIIQARQEGGPFKSLADFCTRVNPQAVGKGVIETLIKVGAMDSLVESENQRHVLLASAERAINYGKSERSAKERGMMSLFGDLEETDSSLEFSLTTKVPEIPRKQLLEWEKELIGVYIAKHPLAYLSDIFVSRGATHTIDQVTEELDTKKVTVGGMIKEVRRITTKKGDDMCVVQLEDMYGTLGITIFPRTYEQTRDQWQENAIVLIKGTVQVRRDEPGILCDSIEPLKKAEEEMNRKRYQVWFTLNISGDDEISVSNDIMKVQDLHRCLSNQPGRDYYEICVSNGEWQVSLTPHNNTMNYNEQVRSQVAAMLGSESIQVTVLD</sequence>
<keyword evidence="8 11" id="KW-0239">DNA-directed DNA polymerase</keyword>
<dbReference type="Proteomes" id="UP000612362">
    <property type="component" value="Unassembled WGS sequence"/>
</dbReference>
<dbReference type="NCBIfam" id="NF004226">
    <property type="entry name" value="PRK05673.1"/>
    <property type="match status" value="1"/>
</dbReference>
<evidence type="ECO:0000256" key="3">
    <source>
        <dbReference type="ARBA" id="ARBA00012417"/>
    </source>
</evidence>
<dbReference type="GO" id="GO:0005737">
    <property type="term" value="C:cytoplasm"/>
    <property type="evidence" value="ECO:0007669"/>
    <property type="project" value="UniProtKB-SubCell"/>
</dbReference>
<dbReference type="InterPro" id="IPR016195">
    <property type="entry name" value="Pol/histidinol_Pase-like"/>
</dbReference>
<proteinExistence type="inferred from homology"/>
<dbReference type="PANTHER" id="PTHR32294:SF0">
    <property type="entry name" value="DNA POLYMERASE III SUBUNIT ALPHA"/>
    <property type="match status" value="1"/>
</dbReference>
<dbReference type="Pfam" id="PF07733">
    <property type="entry name" value="DNA_pol3_alpha"/>
    <property type="match status" value="1"/>
</dbReference>
<evidence type="ECO:0000256" key="6">
    <source>
        <dbReference type="ARBA" id="ARBA00022695"/>
    </source>
</evidence>
<dbReference type="RefSeq" id="WP_220198558.1">
    <property type="nucleotide sequence ID" value="NZ_BNJF01000005.1"/>
</dbReference>
<gene>
    <name evidence="11" type="primary">dnaE</name>
    <name evidence="11" type="ORF">KSX_76010</name>
</gene>
<accession>A0A8J3MX71</accession>
<dbReference type="NCBIfam" id="TIGR00594">
    <property type="entry name" value="polc"/>
    <property type="match status" value="1"/>
</dbReference>
<dbReference type="PANTHER" id="PTHR32294">
    <property type="entry name" value="DNA POLYMERASE III SUBUNIT ALPHA"/>
    <property type="match status" value="1"/>
</dbReference>
<dbReference type="InterPro" id="IPR004365">
    <property type="entry name" value="NA-bd_OB_tRNA"/>
</dbReference>
<dbReference type="AlphaFoldDB" id="A0A8J3MX71"/>
<reference evidence="11" key="1">
    <citation type="submission" date="2020-10" db="EMBL/GenBank/DDBJ databases">
        <title>Taxonomic study of unclassified bacteria belonging to the class Ktedonobacteria.</title>
        <authorList>
            <person name="Yabe S."/>
            <person name="Wang C.M."/>
            <person name="Zheng Y."/>
            <person name="Sakai Y."/>
            <person name="Cavaletti L."/>
            <person name="Monciardini P."/>
            <person name="Donadio S."/>
        </authorList>
    </citation>
    <scope>NUCLEOTIDE SEQUENCE</scope>
    <source>
        <strain evidence="11">SOSP1-1</strain>
    </source>
</reference>